<dbReference type="SMART" id="SM00989">
    <property type="entry name" value="V4R"/>
    <property type="match status" value="1"/>
</dbReference>
<dbReference type="InterPro" id="IPR010249">
    <property type="entry name" value="BchJ"/>
</dbReference>
<comment type="caution">
    <text evidence="2">The sequence shown here is derived from an EMBL/GenBank/DDBJ whole genome shotgun (WGS) entry which is preliminary data.</text>
</comment>
<dbReference type="SUPFAM" id="SSF111126">
    <property type="entry name" value="Ligand-binding domain in the NO signalling and Golgi transport"/>
    <property type="match status" value="1"/>
</dbReference>
<organism evidence="2 3">
    <name type="scientific">Roseospira visakhapatnamensis</name>
    <dbReference type="NCBI Taxonomy" id="390880"/>
    <lineage>
        <taxon>Bacteria</taxon>
        <taxon>Pseudomonadati</taxon>
        <taxon>Pseudomonadota</taxon>
        <taxon>Alphaproteobacteria</taxon>
        <taxon>Rhodospirillales</taxon>
        <taxon>Rhodospirillaceae</taxon>
        <taxon>Roseospira</taxon>
    </lineage>
</organism>
<reference evidence="2 3" key="1">
    <citation type="submission" date="2020-08" db="EMBL/GenBank/DDBJ databases">
        <title>Genome sequencing of Purple Non-Sulfur Bacteria from various extreme environments.</title>
        <authorList>
            <person name="Mayer M."/>
        </authorList>
    </citation>
    <scope>NUCLEOTIDE SEQUENCE [LARGE SCALE GENOMIC DNA]</scope>
    <source>
        <strain evidence="2 3">JA131</strain>
    </source>
</reference>
<name>A0A7W6REV6_9PROT</name>
<keyword evidence="2" id="KW-0560">Oxidoreductase</keyword>
<dbReference type="NCBIfam" id="TIGR02019">
    <property type="entry name" value="BchJ"/>
    <property type="match status" value="1"/>
</dbReference>
<dbReference type="InterPro" id="IPR024096">
    <property type="entry name" value="NO_sig/Golgi_transp_ligand-bd"/>
</dbReference>
<dbReference type="Gene3D" id="3.30.1380.20">
    <property type="entry name" value="Trafficking protein particle complex subunit 3"/>
    <property type="match status" value="1"/>
</dbReference>
<evidence type="ECO:0000313" key="2">
    <source>
        <dbReference type="EMBL" id="MBB4267188.1"/>
    </source>
</evidence>
<feature type="domain" description="4-vinyl reductase 4VR" evidence="1">
    <location>
        <begin position="169"/>
        <end position="235"/>
    </location>
</feature>
<evidence type="ECO:0000259" key="1">
    <source>
        <dbReference type="SMART" id="SM00989"/>
    </source>
</evidence>
<dbReference type="EC" id="1.-.-.-" evidence="2"/>
<dbReference type="GO" id="GO:0015979">
    <property type="term" value="P:photosynthesis"/>
    <property type="evidence" value="ECO:0007669"/>
    <property type="project" value="InterPro"/>
</dbReference>
<proteinExistence type="predicted"/>
<dbReference type="Pfam" id="PF02830">
    <property type="entry name" value="V4R"/>
    <property type="match status" value="1"/>
</dbReference>
<protein>
    <submittedName>
        <fullName evidence="2">Divinyl protochlorophyllide a 8-vinyl-reductase</fullName>
        <ecNumber evidence="2">1.-.-.-</ecNumber>
    </submittedName>
</protein>
<dbReference type="InterPro" id="IPR004096">
    <property type="entry name" value="V4R"/>
</dbReference>
<keyword evidence="3" id="KW-1185">Reference proteome</keyword>
<dbReference type="RefSeq" id="WP_184046348.1">
    <property type="nucleotide sequence ID" value="NZ_JACIGK010000023.1"/>
</dbReference>
<gene>
    <name evidence="2" type="ORF">GGD89_002829</name>
</gene>
<evidence type="ECO:0000313" key="3">
    <source>
        <dbReference type="Proteomes" id="UP000554286"/>
    </source>
</evidence>
<dbReference type="GO" id="GO:0016491">
    <property type="term" value="F:oxidoreductase activity"/>
    <property type="evidence" value="ECO:0007669"/>
    <property type="project" value="UniProtKB-KW"/>
</dbReference>
<dbReference type="EMBL" id="JACIGK010000023">
    <property type="protein sequence ID" value="MBB4267188.1"/>
    <property type="molecule type" value="Genomic_DNA"/>
</dbReference>
<dbReference type="GO" id="GO:0030494">
    <property type="term" value="P:bacteriochlorophyll biosynthetic process"/>
    <property type="evidence" value="ECO:0007669"/>
    <property type="project" value="InterPro"/>
</dbReference>
<sequence length="235" mass="24413">MCTESARPGDGRSCDDCAGHADTADTAGAVAATGAGVETARIGPNAIIRVNEALTAVLGADETRAVFEQAGLARYRDTPPGAMVPAGEVTALHRALLARLPAEHRAAINRHAGIATADYLLAVRIPKPAQAILKVLPPVPAARVLITAMGKNSWTFAGGGRFEGTAGRPTRLVIENGPIQQAVDPADRPAPAPVCGYYAATFERLFQVLVTRRAAVRETACQAQGAPACVFEAAW</sequence>
<dbReference type="AlphaFoldDB" id="A0A7W6REV6"/>
<accession>A0A7W6REV6</accession>
<dbReference type="Proteomes" id="UP000554286">
    <property type="component" value="Unassembled WGS sequence"/>
</dbReference>